<evidence type="ECO:0008006" key="4">
    <source>
        <dbReference type="Google" id="ProtNLM"/>
    </source>
</evidence>
<sequence>MTPTTIARPSTTTALLRGFLRKCPRCGQGALFDGYLKRADACPHCAESFIGVDADDGPAWLTIGVVAHIIVPLLIFLETRGTLSYGAEAALVLSATVVSTLLLLPLCKGFFIAAVWALARKAG</sequence>
<feature type="transmembrane region" description="Helical" evidence="1">
    <location>
        <begin position="89"/>
        <end position="119"/>
    </location>
</feature>
<accession>A0A2U1SNU4</accession>
<dbReference type="OrthoDB" id="9799456at2"/>
<organism evidence="2 3">
    <name type="scientific">Methylosinus sporium</name>
    <dbReference type="NCBI Taxonomy" id="428"/>
    <lineage>
        <taxon>Bacteria</taxon>
        <taxon>Pseudomonadati</taxon>
        <taxon>Pseudomonadota</taxon>
        <taxon>Alphaproteobacteria</taxon>
        <taxon>Hyphomicrobiales</taxon>
        <taxon>Methylocystaceae</taxon>
        <taxon>Methylosinus</taxon>
    </lineage>
</organism>
<gene>
    <name evidence="2" type="ORF">C5689_13855</name>
</gene>
<evidence type="ECO:0000256" key="1">
    <source>
        <dbReference type="SAM" id="Phobius"/>
    </source>
</evidence>
<name>A0A2U1SNU4_METSR</name>
<dbReference type="AlphaFoldDB" id="A0A2U1SNU4"/>
<protein>
    <recommendedName>
        <fullName evidence="4">DUF983 domain-containing protein</fullName>
    </recommendedName>
</protein>
<comment type="caution">
    <text evidence="2">The sequence shown here is derived from an EMBL/GenBank/DDBJ whole genome shotgun (WGS) entry which is preliminary data.</text>
</comment>
<keyword evidence="3" id="KW-1185">Reference proteome</keyword>
<dbReference type="EMBL" id="PUIV01000024">
    <property type="protein sequence ID" value="PWB93281.1"/>
    <property type="molecule type" value="Genomic_DNA"/>
</dbReference>
<dbReference type="InterPro" id="IPR009325">
    <property type="entry name" value="DUF983"/>
</dbReference>
<keyword evidence="1" id="KW-1133">Transmembrane helix</keyword>
<dbReference type="Pfam" id="PF06170">
    <property type="entry name" value="DUF983"/>
    <property type="match status" value="1"/>
</dbReference>
<evidence type="ECO:0000313" key="2">
    <source>
        <dbReference type="EMBL" id="PWB93281.1"/>
    </source>
</evidence>
<feature type="transmembrane region" description="Helical" evidence="1">
    <location>
        <begin position="59"/>
        <end position="77"/>
    </location>
</feature>
<dbReference type="RefSeq" id="WP_108917858.1">
    <property type="nucleotide sequence ID" value="NZ_BGJY01000001.1"/>
</dbReference>
<evidence type="ECO:0000313" key="3">
    <source>
        <dbReference type="Proteomes" id="UP000245137"/>
    </source>
</evidence>
<reference evidence="2 3" key="1">
    <citation type="journal article" date="2018" name="Appl. Microbiol. Biotechnol.">
        <title>Co-cultivation of the strictly anaerobic methanogen Methanosarcina barkeri with aerobic methanotrophs in an oxygen-limited membrane bioreactor.</title>
        <authorList>
            <person name="In 't Zandt M.H."/>
            <person name="van den Bosch T.J.M."/>
            <person name="Rijkers R."/>
            <person name="van Kessel M.A.H.J."/>
            <person name="Jetten M.S.M."/>
            <person name="Welte C.U."/>
        </authorList>
    </citation>
    <scope>NUCLEOTIDE SEQUENCE [LARGE SCALE GENOMIC DNA]</scope>
    <source>
        <strain evidence="2 3">DSM 17706</strain>
    </source>
</reference>
<dbReference type="Proteomes" id="UP000245137">
    <property type="component" value="Unassembled WGS sequence"/>
</dbReference>
<proteinExistence type="predicted"/>
<keyword evidence="1" id="KW-0472">Membrane</keyword>
<keyword evidence="1" id="KW-0812">Transmembrane</keyword>